<evidence type="ECO:0000313" key="5">
    <source>
        <dbReference type="EMBL" id="EFS00944.1"/>
    </source>
</evidence>
<accession>E3ZN55</accession>
<dbReference type="GO" id="GO:0005524">
    <property type="term" value="F:ATP binding"/>
    <property type="evidence" value="ECO:0007669"/>
    <property type="project" value="UniProtKB-KW"/>
</dbReference>
<evidence type="ECO:0000256" key="2">
    <source>
        <dbReference type="ARBA" id="ARBA00022741"/>
    </source>
</evidence>
<dbReference type="Proteomes" id="UP000004302">
    <property type="component" value="Chromosome"/>
</dbReference>
<dbReference type="GO" id="GO:0016887">
    <property type="term" value="F:ATP hydrolysis activity"/>
    <property type="evidence" value="ECO:0007669"/>
    <property type="project" value="InterPro"/>
</dbReference>
<reference evidence="5" key="1">
    <citation type="journal article" date="2010" name="Microbiol. Resour. Announc.">
        <title>Comparative genomics of the bacterial genus Listeria: Genome evolution is characterized by limited gene acquisition and limited gene loss.</title>
        <authorList>
            <person name="den Bakker H.C."/>
            <person name="Cummings C.A."/>
            <person name="Ferreira V."/>
            <person name="Vatta P."/>
            <person name="Orsi R.H."/>
            <person name="Degoricija L."/>
            <person name="Barker M."/>
            <person name="Petrauskene O."/>
            <person name="Furtado M.R."/>
            <person name="Wiedmann M."/>
        </authorList>
    </citation>
    <scope>NUCLEOTIDE SEQUENCE [LARGE SCALE GENOMIC DNA]</scope>
    <source>
        <strain evidence="5">FSL N1-067</strain>
    </source>
</reference>
<dbReference type="PANTHER" id="PTHR42939">
    <property type="entry name" value="ABC TRANSPORTER ATP-BINDING PROTEIN ALBC-RELATED"/>
    <property type="match status" value="1"/>
</dbReference>
<dbReference type="PANTHER" id="PTHR42939:SF1">
    <property type="entry name" value="ABC TRANSPORTER ATP-BINDING PROTEIN ALBC-RELATED"/>
    <property type="match status" value="1"/>
</dbReference>
<dbReference type="SUPFAM" id="SSF52540">
    <property type="entry name" value="P-loop containing nucleoside triphosphate hydrolases"/>
    <property type="match status" value="1"/>
</dbReference>
<dbReference type="Pfam" id="PF00005">
    <property type="entry name" value="ABC_tran"/>
    <property type="match status" value="1"/>
</dbReference>
<evidence type="ECO:0000256" key="3">
    <source>
        <dbReference type="ARBA" id="ARBA00022840"/>
    </source>
</evidence>
<dbReference type="RefSeq" id="WP_003746133.1">
    <property type="nucleotide sequence ID" value="NZ_CM001051.1"/>
</dbReference>
<gene>
    <name evidence="5" type="ORF">NT03LS_0881</name>
</gene>
<protein>
    <submittedName>
        <fullName evidence="5">Lantibiotic transport ATP-binding protein SrtF</fullName>
    </submittedName>
</protein>
<dbReference type="AlphaFoldDB" id="E3ZN55"/>
<dbReference type="InterPro" id="IPR027417">
    <property type="entry name" value="P-loop_NTPase"/>
</dbReference>
<dbReference type="HOGENOM" id="CLU_000604_1_15_9"/>
<feature type="non-terminal residue" evidence="5">
    <location>
        <position position="61"/>
    </location>
</feature>
<keyword evidence="3 5" id="KW-0067">ATP-binding</keyword>
<proteinExistence type="predicted"/>
<dbReference type="InterPro" id="IPR051782">
    <property type="entry name" value="ABC_Transporter_VariousFunc"/>
</dbReference>
<comment type="caution">
    <text evidence="5">The sequence shown here is derived from an EMBL/GenBank/DDBJ whole genome shotgun (WGS) entry which is preliminary data.</text>
</comment>
<feature type="domain" description="ABC transporter" evidence="4">
    <location>
        <begin position="19"/>
        <end position="60"/>
    </location>
</feature>
<sequence length="61" mass="6457">MAIIDIQQVKKNFKKQEVLKQVTIQVETGKIYALLGANGAGKSTLLKIITGLLSSDGGQVG</sequence>
<dbReference type="OrthoDB" id="9804819at2"/>
<name>E3ZN55_LISSE</name>
<evidence type="ECO:0000259" key="4">
    <source>
        <dbReference type="Pfam" id="PF00005"/>
    </source>
</evidence>
<keyword evidence="1" id="KW-0813">Transport</keyword>
<keyword evidence="2" id="KW-0547">Nucleotide-binding</keyword>
<dbReference type="InterPro" id="IPR003439">
    <property type="entry name" value="ABC_transporter-like_ATP-bd"/>
</dbReference>
<dbReference type="EMBL" id="ADXJ01000391">
    <property type="protein sequence ID" value="EFS00944.1"/>
    <property type="molecule type" value="Genomic_DNA"/>
</dbReference>
<organism evidence="5">
    <name type="scientific">Listeria seeligeri FSL N1-067</name>
    <dbReference type="NCBI Taxonomy" id="702453"/>
    <lineage>
        <taxon>Bacteria</taxon>
        <taxon>Bacillati</taxon>
        <taxon>Bacillota</taxon>
        <taxon>Bacilli</taxon>
        <taxon>Bacillales</taxon>
        <taxon>Listeriaceae</taxon>
        <taxon>Listeria</taxon>
    </lineage>
</organism>
<dbReference type="Gene3D" id="3.40.50.300">
    <property type="entry name" value="P-loop containing nucleotide triphosphate hydrolases"/>
    <property type="match status" value="1"/>
</dbReference>
<evidence type="ECO:0000256" key="1">
    <source>
        <dbReference type="ARBA" id="ARBA00022448"/>
    </source>
</evidence>